<evidence type="ECO:0000256" key="5">
    <source>
        <dbReference type="ARBA" id="ARBA00023319"/>
    </source>
</evidence>
<dbReference type="CDD" id="cd04981">
    <property type="entry name" value="IgV_H"/>
    <property type="match status" value="1"/>
</dbReference>
<dbReference type="AlphaFoldDB" id="K9IKE8"/>
<feature type="domain" description="Ig-like" evidence="8">
    <location>
        <begin position="143"/>
        <end position="237"/>
    </location>
</feature>
<reference evidence="9" key="1">
    <citation type="submission" date="2012-11" db="EMBL/GenBank/DDBJ databases">
        <title>The Vampirome: Transcriptome and Proteome Analysis of the Submandibular and Accessory Glands of the Vampire Bat and Vector of Human Rabies, Desmodus rotundus.</title>
        <authorList>
            <person name="Francischetti I.M.B."/>
            <person name="Assumpcao T.C.F."/>
            <person name="Ma D."/>
            <person name="Vicente E.C."/>
            <person name="Ribeiro J.M.C."/>
        </authorList>
    </citation>
    <scope>NUCLEOTIDE SEQUENCE</scope>
    <source>
        <tissue evidence="9">Salivary gland</tissue>
    </source>
</reference>
<evidence type="ECO:0000313" key="9">
    <source>
        <dbReference type="EMBL" id="JAA47700.1"/>
    </source>
</evidence>
<evidence type="ECO:0000256" key="6">
    <source>
        <dbReference type="ARBA" id="ARBA00043265"/>
    </source>
</evidence>
<feature type="domain" description="Ig-like" evidence="8">
    <location>
        <begin position="250"/>
        <end position="345"/>
    </location>
</feature>
<dbReference type="FunFam" id="2.60.40.10:FF:002016">
    <property type="entry name" value="Immunoglobulin heavy constant alpha 2"/>
    <property type="match status" value="1"/>
</dbReference>
<dbReference type="Pfam" id="PF07654">
    <property type="entry name" value="C1-set"/>
    <property type="match status" value="2"/>
</dbReference>
<evidence type="ECO:0000259" key="8">
    <source>
        <dbReference type="PROSITE" id="PS50835"/>
    </source>
</evidence>
<dbReference type="FunFam" id="2.60.40.10:FF:000556">
    <property type="entry name" value="Immunoglobulin heavy variable 7-81 (non-functional)"/>
    <property type="match status" value="1"/>
</dbReference>
<evidence type="ECO:0000256" key="2">
    <source>
        <dbReference type="ARBA" id="ARBA00023130"/>
    </source>
</evidence>
<organism evidence="9">
    <name type="scientific">Desmodus rotundus</name>
    <name type="common">Vampire bat</name>
    <dbReference type="NCBI Taxonomy" id="9430"/>
    <lineage>
        <taxon>Eukaryota</taxon>
        <taxon>Metazoa</taxon>
        <taxon>Chordata</taxon>
        <taxon>Craniata</taxon>
        <taxon>Vertebrata</taxon>
        <taxon>Euteleostomi</taxon>
        <taxon>Mammalia</taxon>
        <taxon>Eutheria</taxon>
        <taxon>Laurasiatheria</taxon>
        <taxon>Chiroptera</taxon>
        <taxon>Yangochiroptera</taxon>
        <taxon>Phyllostomidae</taxon>
        <taxon>Desmodontinae</taxon>
        <taxon>Desmodus</taxon>
    </lineage>
</organism>
<dbReference type="SMART" id="SM00409">
    <property type="entry name" value="IG"/>
    <property type="match status" value="3"/>
</dbReference>
<name>K9IKE8_DESRO</name>
<protein>
    <submittedName>
        <fullName evidence="9">Putative secreted protein</fullName>
    </submittedName>
</protein>
<evidence type="ECO:0000256" key="1">
    <source>
        <dbReference type="ARBA" id="ARBA00022859"/>
    </source>
</evidence>
<dbReference type="PROSITE" id="PS00290">
    <property type="entry name" value="IG_MHC"/>
    <property type="match status" value="2"/>
</dbReference>
<keyword evidence="1" id="KW-0391">Immunity</keyword>
<dbReference type="CDD" id="cd04986">
    <property type="entry name" value="IgC1_CH2_IgA"/>
    <property type="match status" value="1"/>
</dbReference>
<keyword evidence="4" id="KW-0325">Glycoprotein</keyword>
<dbReference type="SMART" id="SM00406">
    <property type="entry name" value="IGv"/>
    <property type="match status" value="1"/>
</dbReference>
<dbReference type="Pfam" id="PF07686">
    <property type="entry name" value="V-set"/>
    <property type="match status" value="1"/>
</dbReference>
<dbReference type="InterPro" id="IPR050380">
    <property type="entry name" value="Immune_Resp_Modulators"/>
</dbReference>
<dbReference type="GO" id="GO:0005576">
    <property type="term" value="C:extracellular region"/>
    <property type="evidence" value="ECO:0007669"/>
    <property type="project" value="UniProtKB-ARBA"/>
</dbReference>
<dbReference type="Gene3D" id="2.60.40.10">
    <property type="entry name" value="Immunoglobulins"/>
    <property type="match status" value="4"/>
</dbReference>
<dbReference type="SMART" id="SM00407">
    <property type="entry name" value="IGc1"/>
    <property type="match status" value="3"/>
</dbReference>
<keyword evidence="7" id="KW-0732">Signal</keyword>
<evidence type="ECO:0000256" key="3">
    <source>
        <dbReference type="ARBA" id="ARBA00023157"/>
    </source>
</evidence>
<dbReference type="InterPro" id="IPR003006">
    <property type="entry name" value="Ig/MHC_CS"/>
</dbReference>
<dbReference type="EMBL" id="GABZ01005825">
    <property type="protein sequence ID" value="JAA47700.1"/>
    <property type="molecule type" value="mRNA"/>
</dbReference>
<sequence length="478" mass="52210">MDWSWRALFLVAVATGVHSQVQLVQSGAELRKPGASVKISCKAPGYTFTRYWMHWVRQAPGQGLEWVGTVNANNGKTIDAQKFQDRATMTADKSTNTAYMELTSLRAEDTAIYYCASDPVRTVHFYLDHWGQGTLVTVSSVDPNSLRSFPLSLQSTDSDGHVVIGCMVQDFFPPESVNVTWDHKGKGTSVMNFPPVHVAGGLYTMSSQLTLPADQCPAKGTQKCHVQHNSSPSQTVDVPCSTVCNVCCQPQLTLHRPALEDLLLGSNANITCTLSGLQDPKGATFTWKPTGGKEAVEGTTELDSFGCYSVSSILPGCAELWNHGDTFSCTATHPESKSPLTTTITKTSGSLLPPQVHLLPPPSEELALNEMVTLTCLVRAFSPSDVLVLWRHGDQELPREKYLTWSPLQEDVQGTTFTVTSVLRVEAEQWKNGDNFSCMVGHEALPRNFTQKTIDRLAGKPTHVNVSVILSEVDGTCY</sequence>
<dbReference type="InterPro" id="IPR013106">
    <property type="entry name" value="Ig_V-set"/>
</dbReference>
<dbReference type="InterPro" id="IPR003597">
    <property type="entry name" value="Ig_C1-set"/>
</dbReference>
<dbReference type="FunFam" id="2.60.40.10:FF:000463">
    <property type="entry name" value="Immunoglobulin heavy constant gamma 1"/>
    <property type="match status" value="1"/>
</dbReference>
<dbReference type="FunFam" id="2.60.40.10:FF:000998">
    <property type="entry name" value="Immunoglobulin heavy constant epsilon"/>
    <property type="match status" value="1"/>
</dbReference>
<dbReference type="InterPro" id="IPR007110">
    <property type="entry name" value="Ig-like_dom"/>
</dbReference>
<feature type="chain" id="PRO_5003932118" evidence="7">
    <location>
        <begin position="20"/>
        <end position="478"/>
    </location>
</feature>
<proteinExistence type="evidence at transcript level"/>
<dbReference type="PANTHER" id="PTHR23411">
    <property type="entry name" value="TAPASIN"/>
    <property type="match status" value="1"/>
</dbReference>
<dbReference type="GO" id="GO:0019814">
    <property type="term" value="C:immunoglobulin complex"/>
    <property type="evidence" value="ECO:0007669"/>
    <property type="project" value="UniProtKB-KW"/>
</dbReference>
<feature type="domain" description="Ig-like" evidence="8">
    <location>
        <begin position="19"/>
        <end position="115"/>
    </location>
</feature>
<dbReference type="InterPro" id="IPR013783">
    <property type="entry name" value="Ig-like_fold"/>
</dbReference>
<dbReference type="Pfam" id="PF00047">
    <property type="entry name" value="ig"/>
    <property type="match status" value="1"/>
</dbReference>
<accession>K9IKE8</accession>
<dbReference type="SUPFAM" id="SSF48726">
    <property type="entry name" value="Immunoglobulin"/>
    <property type="match status" value="4"/>
</dbReference>
<dbReference type="GO" id="GO:0005886">
    <property type="term" value="C:plasma membrane"/>
    <property type="evidence" value="ECO:0007669"/>
    <property type="project" value="UniProtKB-ARBA"/>
</dbReference>
<keyword evidence="2" id="KW-1064">Adaptive immunity</keyword>
<dbReference type="InterPro" id="IPR036179">
    <property type="entry name" value="Ig-like_dom_sf"/>
</dbReference>
<dbReference type="InterPro" id="IPR003599">
    <property type="entry name" value="Ig_sub"/>
</dbReference>
<evidence type="ECO:0000256" key="7">
    <source>
        <dbReference type="SAM" id="SignalP"/>
    </source>
</evidence>
<dbReference type="GO" id="GO:0002250">
    <property type="term" value="P:adaptive immune response"/>
    <property type="evidence" value="ECO:0007669"/>
    <property type="project" value="UniProtKB-KW"/>
</dbReference>
<keyword evidence="3" id="KW-1015">Disulfide bond</keyword>
<keyword evidence="5" id="KW-0393">Immunoglobulin domain</keyword>
<keyword evidence="6" id="KW-1280">Immunoglobulin</keyword>
<dbReference type="InterPro" id="IPR013151">
    <property type="entry name" value="Immunoglobulin_dom"/>
</dbReference>
<feature type="signal peptide" evidence="7">
    <location>
        <begin position="1"/>
        <end position="19"/>
    </location>
</feature>
<dbReference type="PROSITE" id="PS50835">
    <property type="entry name" value="IG_LIKE"/>
    <property type="match status" value="4"/>
</dbReference>
<dbReference type="CDD" id="cd05768">
    <property type="entry name" value="IgC1_CH3_IgAGD_CH4_IgAEM"/>
    <property type="match status" value="1"/>
</dbReference>
<feature type="domain" description="Ig-like" evidence="8">
    <location>
        <begin position="354"/>
        <end position="455"/>
    </location>
</feature>
<evidence type="ECO:0000256" key="4">
    <source>
        <dbReference type="ARBA" id="ARBA00023180"/>
    </source>
</evidence>